<feature type="compositionally biased region" description="Basic and acidic residues" evidence="1">
    <location>
        <begin position="13"/>
        <end position="28"/>
    </location>
</feature>
<reference evidence="2 3" key="1">
    <citation type="submission" date="2016-10" db="EMBL/GenBank/DDBJ databases">
        <title>The genome sequence of Colletotrichum fioriniae PJ7.</title>
        <authorList>
            <person name="Baroncelli R."/>
        </authorList>
    </citation>
    <scope>NUCLEOTIDE SEQUENCE [LARGE SCALE GENOMIC DNA]</scope>
    <source>
        <strain evidence="2 3">Tom-12</strain>
    </source>
</reference>
<feature type="region of interest" description="Disordered" evidence="1">
    <location>
        <begin position="205"/>
        <end position="243"/>
    </location>
</feature>
<sequence>MKKRPRRPSGSISEDKTGSRPENVESVRHRIGRKVWPVDFRDGSHERMMNFHHDNPHHPSVRNFQTQESMDGWSNRHVNVPTLQSARHAAPYATAQHHTHTIIHTLVHPSSSLTRHEARGTTHKKQRGRERGRAQWVRTVVRNGTTGQEETKAKTNQPTHPQAAAVQHPSYTPPRPPPADAYLSDKSYCAAGQLKVNFKRACSVPPPATAATAPPPSPSPSLPPPSPSPPRCLPTNNVNDVDDVPAPSWRTHIPSLIVDYGHAYL</sequence>
<keyword evidence="3" id="KW-1185">Reference proteome</keyword>
<organism evidence="2 3">
    <name type="scientific">Colletotrichum tamarilloi</name>
    <dbReference type="NCBI Taxonomy" id="1209934"/>
    <lineage>
        <taxon>Eukaryota</taxon>
        <taxon>Fungi</taxon>
        <taxon>Dikarya</taxon>
        <taxon>Ascomycota</taxon>
        <taxon>Pezizomycotina</taxon>
        <taxon>Sordariomycetes</taxon>
        <taxon>Hypocreomycetidae</taxon>
        <taxon>Glomerellales</taxon>
        <taxon>Glomerellaceae</taxon>
        <taxon>Colletotrichum</taxon>
        <taxon>Colletotrichum acutatum species complex</taxon>
    </lineage>
</organism>
<name>A0ABQ9RCV8_9PEZI</name>
<feature type="compositionally biased region" description="Polar residues" evidence="1">
    <location>
        <begin position="142"/>
        <end position="160"/>
    </location>
</feature>
<feature type="compositionally biased region" description="Basic residues" evidence="1">
    <location>
        <begin position="121"/>
        <end position="130"/>
    </location>
</feature>
<dbReference type="GeneID" id="85406304"/>
<dbReference type="RefSeq" id="XP_060383256.1">
    <property type="nucleotide sequence ID" value="XM_060522066.1"/>
</dbReference>
<evidence type="ECO:0000256" key="1">
    <source>
        <dbReference type="SAM" id="MobiDB-lite"/>
    </source>
</evidence>
<feature type="region of interest" description="Disordered" evidence="1">
    <location>
        <begin position="1"/>
        <end position="28"/>
    </location>
</feature>
<evidence type="ECO:0000313" key="3">
    <source>
        <dbReference type="Proteomes" id="UP001227543"/>
    </source>
</evidence>
<accession>A0ABQ9RCV8</accession>
<feature type="region of interest" description="Disordered" evidence="1">
    <location>
        <begin position="109"/>
        <end position="180"/>
    </location>
</feature>
<feature type="compositionally biased region" description="Pro residues" evidence="1">
    <location>
        <begin position="205"/>
        <end position="232"/>
    </location>
</feature>
<evidence type="ECO:0000313" key="2">
    <source>
        <dbReference type="EMBL" id="KAK1501311.1"/>
    </source>
</evidence>
<protein>
    <submittedName>
        <fullName evidence="2">Uncharacterized protein</fullName>
    </submittedName>
</protein>
<dbReference type="EMBL" id="MLFU01000016">
    <property type="protein sequence ID" value="KAK1501311.1"/>
    <property type="molecule type" value="Genomic_DNA"/>
</dbReference>
<comment type="caution">
    <text evidence="2">The sequence shown here is derived from an EMBL/GenBank/DDBJ whole genome shotgun (WGS) entry which is preliminary data.</text>
</comment>
<dbReference type="Proteomes" id="UP001227543">
    <property type="component" value="Unassembled WGS sequence"/>
</dbReference>
<gene>
    <name evidence="2" type="ORF">CTAM01_06036</name>
</gene>
<proteinExistence type="predicted"/>